<gene>
    <name evidence="7" type="ORF">OIE64_21335</name>
</gene>
<dbReference type="InterPro" id="IPR025296">
    <property type="entry name" value="DUF4158"/>
</dbReference>
<dbReference type="Pfam" id="PF01526">
    <property type="entry name" value="DDE_Tnp_Tn3"/>
    <property type="match status" value="1"/>
</dbReference>
<dbReference type="NCBIfam" id="NF033527">
    <property type="entry name" value="transpos_Tn3"/>
    <property type="match status" value="1"/>
</dbReference>
<dbReference type="InterPro" id="IPR002513">
    <property type="entry name" value="Tn3_Tnp_DDE_dom"/>
</dbReference>
<organism evidence="7 8">
    <name type="scientific">Streptomyces brevispora</name>
    <dbReference type="NCBI Taxonomy" id="887462"/>
    <lineage>
        <taxon>Bacteria</taxon>
        <taxon>Bacillati</taxon>
        <taxon>Actinomycetota</taxon>
        <taxon>Actinomycetes</taxon>
        <taxon>Kitasatosporales</taxon>
        <taxon>Streptomycetaceae</taxon>
        <taxon>Streptomyces</taxon>
    </lineage>
</organism>
<evidence type="ECO:0000256" key="2">
    <source>
        <dbReference type="ARBA" id="ARBA00022578"/>
    </source>
</evidence>
<dbReference type="InterPro" id="IPR047653">
    <property type="entry name" value="Tn3-like_transpos"/>
</dbReference>
<name>A0ABZ1G6J7_9ACTN</name>
<reference evidence="7 8" key="1">
    <citation type="submission" date="2022-10" db="EMBL/GenBank/DDBJ databases">
        <title>The complete genomes of actinobacterial strains from the NBC collection.</title>
        <authorList>
            <person name="Joergensen T.S."/>
            <person name="Alvarez Arevalo M."/>
            <person name="Sterndorff E.B."/>
            <person name="Faurdal D."/>
            <person name="Vuksanovic O."/>
            <person name="Mourched A.-S."/>
            <person name="Charusanti P."/>
            <person name="Shaw S."/>
            <person name="Blin K."/>
            <person name="Weber T."/>
        </authorList>
    </citation>
    <scope>NUCLEOTIDE SEQUENCE [LARGE SCALE GENOMIC DNA]</scope>
    <source>
        <strain evidence="7 8">NBC 01769</strain>
    </source>
</reference>
<keyword evidence="4" id="KW-0233">DNA recombination</keyword>
<comment type="similarity">
    <text evidence="1">Belongs to the transposase 7 family.</text>
</comment>
<keyword evidence="8" id="KW-1185">Reference proteome</keyword>
<evidence type="ECO:0000256" key="1">
    <source>
        <dbReference type="ARBA" id="ARBA00009402"/>
    </source>
</evidence>
<feature type="domain" description="DUF4158" evidence="6">
    <location>
        <begin position="6"/>
        <end position="171"/>
    </location>
</feature>
<dbReference type="EMBL" id="CP109114">
    <property type="protein sequence ID" value="WSC15126.1"/>
    <property type="molecule type" value="Genomic_DNA"/>
</dbReference>
<evidence type="ECO:0000259" key="6">
    <source>
        <dbReference type="Pfam" id="PF13700"/>
    </source>
</evidence>
<dbReference type="Pfam" id="PF13700">
    <property type="entry name" value="DUF4158"/>
    <property type="match status" value="1"/>
</dbReference>
<evidence type="ECO:0000313" key="7">
    <source>
        <dbReference type="EMBL" id="WSC15126.1"/>
    </source>
</evidence>
<evidence type="ECO:0000313" key="8">
    <source>
        <dbReference type="Proteomes" id="UP001330827"/>
    </source>
</evidence>
<keyword evidence="3" id="KW-0238">DNA-binding</keyword>
<sequence length="1016" mass="112819">MTIEYLSEDQMARYGRFAGEPSAQELEEFFRLDAAALERAAAKRRPHNRLGWAVQWGTVRMLGTFLSAPAEMPPGVAAFVAEQLGIDDPLCLKLYPERLPTQHEHAREIRKLLKIRDFEDGDLALREHIAGRVWVSNEGPRALFDRAVTWLLRNRVLLPGLTPLAYLVAEVRKGEQALIYSVVDAPVNPEFRRELLELLDVPDGAQTSVLEGWRKGPRDVSGRGQKAALERTRDIHGVKSGELDLWRVPPVKLAELARYGMSAHAPTLRRLAEPRRTATVLATMRYLEGSSVDDALTLFDVLMATKLLARAEREEDKAKLKGLPKLRKAAAKVASAVSVLLDVPIESDGGEDDAESVPLSVAQAWERIEQLVTREELAKAIVELGELLPEGTDEDADTAWRKQLLERYATVRPFTSLLAEVIPWGATQAGTPIVEALRELPKVQARRKPGPEHIDASLLDGTWRRLVLGNPLLAVNGYIDKHAWTFCVLEALHTALKRRDVFAKGADNWGDPRARLLSGPDWQVNRPRVLTALELSGSAEEHLGELEVLLDEMHAHVADGLPGNAAVDIVDGKIRLDRLEAEPEPAGYKPVHDAVQAMLPRIDYPELLLEVHARTGMFDSFEHIGGKVARPVDLDLTLTALLVSKSTNIGFEPVIKPGEKALTRSRLIAADWGYWNLPGMSAASGLLVTRQGDIDIASDWGGGHVASADGMRFNVPLRSIHTRPNRKYFTGRGATWLNVVSDRVMGLGGIVMPGTLRDSLGILDAMFNLDGPVRPEIVITDTGSYSDLVFGLFAICGYQFSPRIADISDARLWRLDMAKDYGPLQPVSRQRVQVERIRQNWEDMLRVAGSLQTGKVRAYDLLRMMTSGDRMTGLGDAFAHYGRIFKTLHLLQFIDSEAYRRMIGVQLNIGEGRHALARNIFFGRLGELRHAYREGMEDQLGALGMALNAVVWWNTLYTDAAVKELEAGGLTISQEIRSRLSPLVHEHINFHGRYPIVRSHGDGSLRALRDPNAAEE</sequence>
<evidence type="ECO:0000259" key="5">
    <source>
        <dbReference type="Pfam" id="PF01526"/>
    </source>
</evidence>
<accession>A0ABZ1G6J7</accession>
<proteinExistence type="inferred from homology"/>
<evidence type="ECO:0000256" key="4">
    <source>
        <dbReference type="ARBA" id="ARBA00023172"/>
    </source>
</evidence>
<protein>
    <submittedName>
        <fullName evidence="7">Tn3 family transposase</fullName>
    </submittedName>
</protein>
<evidence type="ECO:0000256" key="3">
    <source>
        <dbReference type="ARBA" id="ARBA00023125"/>
    </source>
</evidence>
<keyword evidence="2" id="KW-0815">Transposition</keyword>
<feature type="domain" description="Tn3 transposase DDE" evidence="5">
    <location>
        <begin position="606"/>
        <end position="994"/>
    </location>
</feature>
<dbReference type="Proteomes" id="UP001330827">
    <property type="component" value="Chromosome"/>
</dbReference>
<dbReference type="RefSeq" id="WP_326594094.1">
    <property type="nucleotide sequence ID" value="NZ_CP109114.1"/>
</dbReference>